<dbReference type="Gene3D" id="3.40.50.360">
    <property type="match status" value="1"/>
</dbReference>
<evidence type="ECO:0000313" key="5">
    <source>
        <dbReference type="Proteomes" id="UP000185604"/>
    </source>
</evidence>
<dbReference type="InterPro" id="IPR051796">
    <property type="entry name" value="ISF_SsuE-like"/>
</dbReference>
<dbReference type="GO" id="GO:0016491">
    <property type="term" value="F:oxidoreductase activity"/>
    <property type="evidence" value="ECO:0007669"/>
    <property type="project" value="InterPro"/>
</dbReference>
<evidence type="ECO:0000256" key="1">
    <source>
        <dbReference type="ARBA" id="ARBA00022630"/>
    </source>
</evidence>
<accession>A0A7Z8Z5W5</accession>
<comment type="caution">
    <text evidence="4">The sequence shown here is derived from an EMBL/GenBank/DDBJ whole genome shotgun (WGS) entry which is preliminary data.</text>
</comment>
<dbReference type="Pfam" id="PF03358">
    <property type="entry name" value="FMN_red"/>
    <property type="match status" value="1"/>
</dbReference>
<evidence type="ECO:0000256" key="2">
    <source>
        <dbReference type="ARBA" id="ARBA00022643"/>
    </source>
</evidence>
<dbReference type="RefSeq" id="WP_025810603.1">
    <property type="nucleotide sequence ID" value="NZ_AP023088.1"/>
</dbReference>
<dbReference type="Proteomes" id="UP000185604">
    <property type="component" value="Unassembled WGS sequence"/>
</dbReference>
<sequence>MGIAAICGSSRENGNTEELMNRLVDGLDADKIFLRNYHIQPVSDYRHSNTAPFYPDDDYRDLISRVLEKDILVFATPIYWYGMSGLMKNFIDRWSQTLIEHGRSAFKQQMAKKTVYVAAVGDDDPRLKGLPLIQQFHYIFDFMNMTFDGYLLGKGNKPGGVITDREAIASANELRRKLTEAETRRKA</sequence>
<name>A0A7Z8Z5W5_9BACI</name>
<dbReference type="SUPFAM" id="SSF52218">
    <property type="entry name" value="Flavoproteins"/>
    <property type="match status" value="1"/>
</dbReference>
<dbReference type="InterPro" id="IPR029039">
    <property type="entry name" value="Flavoprotein-like_sf"/>
</dbReference>
<keyword evidence="1" id="KW-0285">Flavoprotein</keyword>
<dbReference type="EMBL" id="LKPO01000008">
    <property type="protein sequence ID" value="OLF95928.1"/>
    <property type="molecule type" value="Genomic_DNA"/>
</dbReference>
<dbReference type="InterPro" id="IPR005025">
    <property type="entry name" value="FMN_Rdtase-like_dom"/>
</dbReference>
<dbReference type="AlphaFoldDB" id="A0A7Z8Z5W5"/>
<gene>
    <name evidence="4" type="ORF">B4121_1490</name>
</gene>
<feature type="domain" description="NADPH-dependent FMN reductase-like" evidence="3">
    <location>
        <begin position="1"/>
        <end position="121"/>
    </location>
</feature>
<evidence type="ECO:0000259" key="3">
    <source>
        <dbReference type="Pfam" id="PF03358"/>
    </source>
</evidence>
<dbReference type="GeneID" id="56673736"/>
<evidence type="ECO:0000313" key="4">
    <source>
        <dbReference type="EMBL" id="OLF95928.1"/>
    </source>
</evidence>
<protein>
    <submittedName>
        <fullName evidence="4">FMN reductase NADPH-dependent</fullName>
    </submittedName>
</protein>
<keyword evidence="2" id="KW-0288">FMN</keyword>
<proteinExistence type="predicted"/>
<reference evidence="4 5" key="1">
    <citation type="journal article" date="2016" name="Front. Microbiol.">
        <title>High-Level Heat Resistance of Spores of Bacillus amyloliquefaciens and Bacillus licheniformis Results from the Presence of a spoVA Operon in a Tn1546 Transposon.</title>
        <authorList>
            <person name="Berendsen E.M."/>
            <person name="Koning R.A."/>
            <person name="Boekhorst J."/>
            <person name="de Jong A."/>
            <person name="Kuipers O.P."/>
            <person name="Wells-Bennik M.H."/>
        </authorList>
    </citation>
    <scope>NUCLEOTIDE SEQUENCE [LARGE SCALE GENOMIC DNA]</scope>
    <source>
        <strain evidence="4 5">B4121</strain>
    </source>
</reference>
<dbReference type="PANTHER" id="PTHR43278:SF4">
    <property type="entry name" value="NAD(P)H-DEPENDENT FMN-CONTAINING OXIDOREDUCTASE YWQN-RELATED"/>
    <property type="match status" value="1"/>
</dbReference>
<dbReference type="PANTHER" id="PTHR43278">
    <property type="entry name" value="NAD(P)H-DEPENDENT FMN-CONTAINING OXIDOREDUCTASE YWQN-RELATED"/>
    <property type="match status" value="1"/>
</dbReference>
<organism evidence="4 5">
    <name type="scientific">Bacillus paralicheniformis</name>
    <dbReference type="NCBI Taxonomy" id="1648923"/>
    <lineage>
        <taxon>Bacteria</taxon>
        <taxon>Bacillati</taxon>
        <taxon>Bacillota</taxon>
        <taxon>Bacilli</taxon>
        <taxon>Bacillales</taxon>
        <taxon>Bacillaceae</taxon>
        <taxon>Bacillus</taxon>
    </lineage>
</organism>